<gene>
    <name evidence="1" type="ORF">GcM3_126021</name>
</gene>
<keyword evidence="2" id="KW-1185">Reference proteome</keyword>
<sequence>KLFQGCFGVITWHALRLVQQHLQLVSLPLQPCTGTFTQSMGLPCAHLCDIKKSTGGLTPSDFHKHWYWDRQSTSQPLLDPLWAARTGRILSIGEEPPVKQPPTCSACHRQGHTMSSHSCPLKLQASIARQ</sequence>
<accession>A0A420I5Z6</accession>
<reference evidence="1 2" key="1">
    <citation type="journal article" date="2018" name="BMC Genomics">
        <title>Comparative genome analyses reveal sequence features reflecting distinct modes of host-adaptation between dicot and monocot powdery mildew.</title>
        <authorList>
            <person name="Wu Y."/>
            <person name="Ma X."/>
            <person name="Pan Z."/>
            <person name="Kale S.D."/>
            <person name="Song Y."/>
            <person name="King H."/>
            <person name="Zhang Q."/>
            <person name="Presley C."/>
            <person name="Deng X."/>
            <person name="Wei C.I."/>
            <person name="Xiao S."/>
        </authorList>
    </citation>
    <scope>NUCLEOTIDE SEQUENCE [LARGE SCALE GENOMIC DNA]</scope>
    <source>
        <strain evidence="1">UMSG3</strain>
    </source>
</reference>
<proteinExistence type="predicted"/>
<comment type="caution">
    <text evidence="1">The sequence shown here is derived from an EMBL/GenBank/DDBJ whole genome shotgun (WGS) entry which is preliminary data.</text>
</comment>
<feature type="non-terminal residue" evidence="1">
    <location>
        <position position="1"/>
    </location>
</feature>
<protein>
    <submittedName>
        <fullName evidence="1">Uncharacterized protein</fullName>
    </submittedName>
</protein>
<dbReference type="Proteomes" id="UP000283383">
    <property type="component" value="Unassembled WGS sequence"/>
</dbReference>
<name>A0A420I5Z6_9PEZI</name>
<feature type="non-terminal residue" evidence="1">
    <location>
        <position position="130"/>
    </location>
</feature>
<evidence type="ECO:0000313" key="1">
    <source>
        <dbReference type="EMBL" id="RKF65120.1"/>
    </source>
</evidence>
<evidence type="ECO:0000313" key="2">
    <source>
        <dbReference type="Proteomes" id="UP000283383"/>
    </source>
</evidence>
<organism evidence="1 2">
    <name type="scientific">Golovinomyces cichoracearum</name>
    <dbReference type="NCBI Taxonomy" id="62708"/>
    <lineage>
        <taxon>Eukaryota</taxon>
        <taxon>Fungi</taxon>
        <taxon>Dikarya</taxon>
        <taxon>Ascomycota</taxon>
        <taxon>Pezizomycotina</taxon>
        <taxon>Leotiomycetes</taxon>
        <taxon>Erysiphales</taxon>
        <taxon>Erysiphaceae</taxon>
        <taxon>Golovinomyces</taxon>
    </lineage>
</organism>
<dbReference type="EMBL" id="MCBQ01012614">
    <property type="protein sequence ID" value="RKF65120.1"/>
    <property type="molecule type" value="Genomic_DNA"/>
</dbReference>
<dbReference type="AlphaFoldDB" id="A0A420I5Z6"/>